<dbReference type="RefSeq" id="WP_134383153.1">
    <property type="nucleotide sequence ID" value="NZ_SORX01000016.1"/>
</dbReference>
<comment type="caution">
    <text evidence="2">The sequence shown here is derived from an EMBL/GenBank/DDBJ whole genome shotgun (WGS) entry which is preliminary data.</text>
</comment>
<dbReference type="AlphaFoldDB" id="A0A4Y8L645"/>
<proteinExistence type="predicted"/>
<protein>
    <submittedName>
        <fullName evidence="2">Uncharacterized protein</fullName>
    </submittedName>
</protein>
<keyword evidence="3" id="KW-1185">Reference proteome</keyword>
<keyword evidence="1" id="KW-0472">Membrane</keyword>
<evidence type="ECO:0000256" key="1">
    <source>
        <dbReference type="SAM" id="Phobius"/>
    </source>
</evidence>
<feature type="transmembrane region" description="Helical" evidence="1">
    <location>
        <begin position="44"/>
        <end position="62"/>
    </location>
</feature>
<organism evidence="2 3">
    <name type="scientific">Jeotgalibacillus salarius</name>
    <dbReference type="NCBI Taxonomy" id="546023"/>
    <lineage>
        <taxon>Bacteria</taxon>
        <taxon>Bacillati</taxon>
        <taxon>Bacillota</taxon>
        <taxon>Bacilli</taxon>
        <taxon>Bacillales</taxon>
        <taxon>Caryophanaceae</taxon>
        <taxon>Jeotgalibacillus</taxon>
    </lineage>
</organism>
<sequence length="88" mass="9940">MRKLRGGFMMFFIPLLIIEPAISAAVLYILPLLIMLSIVTMLTVNRIQMLNYAILITSLYLIGLSAEELIIKLIAIIFIIFTLISINI</sequence>
<name>A0A4Y8L645_9BACL</name>
<reference evidence="2 3" key="1">
    <citation type="submission" date="2019-03" db="EMBL/GenBank/DDBJ databases">
        <authorList>
            <person name="Yang Y."/>
        </authorList>
    </citation>
    <scope>NUCLEOTIDE SEQUENCE [LARGE SCALE GENOMIC DNA]</scope>
    <source>
        <strain evidence="2 3">ASL-1</strain>
    </source>
</reference>
<keyword evidence="1" id="KW-0812">Transmembrane</keyword>
<accession>A0A4Y8L645</accession>
<dbReference type="EMBL" id="SORX01000016">
    <property type="protein sequence ID" value="TFD97731.1"/>
    <property type="molecule type" value="Genomic_DNA"/>
</dbReference>
<evidence type="ECO:0000313" key="2">
    <source>
        <dbReference type="EMBL" id="TFD97731.1"/>
    </source>
</evidence>
<evidence type="ECO:0000313" key="3">
    <source>
        <dbReference type="Proteomes" id="UP000297776"/>
    </source>
</evidence>
<gene>
    <name evidence="2" type="ORF">E2626_16395</name>
</gene>
<keyword evidence="1" id="KW-1133">Transmembrane helix</keyword>
<feature type="transmembrane region" description="Helical" evidence="1">
    <location>
        <begin position="12"/>
        <end position="38"/>
    </location>
</feature>
<dbReference type="Proteomes" id="UP000297776">
    <property type="component" value="Unassembled WGS sequence"/>
</dbReference>
<feature type="transmembrane region" description="Helical" evidence="1">
    <location>
        <begin position="69"/>
        <end position="86"/>
    </location>
</feature>